<proteinExistence type="predicted"/>
<evidence type="ECO:0000259" key="2">
    <source>
        <dbReference type="PROSITE" id="PS50853"/>
    </source>
</evidence>
<dbReference type="AlphaFoldDB" id="A0A1X7UGJ5"/>
<dbReference type="CDD" id="cd00063">
    <property type="entry name" value="FN3"/>
    <property type="match status" value="2"/>
</dbReference>
<dbReference type="SMART" id="SM00060">
    <property type="entry name" value="FN3"/>
    <property type="match status" value="4"/>
</dbReference>
<dbReference type="InterPro" id="IPR003961">
    <property type="entry name" value="FN3_dom"/>
</dbReference>
<dbReference type="PANTHER" id="PTHR46957:SF10">
    <property type="entry name" value="PROTEIN TYROSINE PHOSPHATASE, RECEPTOR TYPE, H"/>
    <property type="match status" value="1"/>
</dbReference>
<evidence type="ECO:0000313" key="3">
    <source>
        <dbReference type="EnsemblMetazoa" id="Aqu2.1.26583_001"/>
    </source>
</evidence>
<dbReference type="Gene3D" id="2.60.40.10">
    <property type="entry name" value="Immunoglobulins"/>
    <property type="match status" value="4"/>
</dbReference>
<reference evidence="3" key="1">
    <citation type="submission" date="2017-05" db="UniProtKB">
        <authorList>
            <consortium name="EnsemblMetazoa"/>
        </authorList>
    </citation>
    <scope>IDENTIFICATION</scope>
</reference>
<feature type="domain" description="Fibronectin type-III" evidence="2">
    <location>
        <begin position="377"/>
        <end position="466"/>
    </location>
</feature>
<dbReference type="EnsemblMetazoa" id="Aqu2.1.26583_001">
    <property type="protein sequence ID" value="Aqu2.1.26583_001"/>
    <property type="gene ID" value="Aqu2.1.26583"/>
</dbReference>
<dbReference type="PROSITE" id="PS50853">
    <property type="entry name" value="FN3"/>
    <property type="match status" value="3"/>
</dbReference>
<protein>
    <recommendedName>
        <fullName evidence="2">Fibronectin type-III domain-containing protein</fullName>
    </recommendedName>
</protein>
<name>A0A1X7UGJ5_AMPQE</name>
<accession>A0A1X7UGJ5</accession>
<organism evidence="3">
    <name type="scientific">Amphimedon queenslandica</name>
    <name type="common">Sponge</name>
    <dbReference type="NCBI Taxonomy" id="400682"/>
    <lineage>
        <taxon>Eukaryota</taxon>
        <taxon>Metazoa</taxon>
        <taxon>Porifera</taxon>
        <taxon>Demospongiae</taxon>
        <taxon>Heteroscleromorpha</taxon>
        <taxon>Haplosclerida</taxon>
        <taxon>Niphatidae</taxon>
        <taxon>Amphimedon</taxon>
    </lineage>
</organism>
<evidence type="ECO:0000256" key="1">
    <source>
        <dbReference type="SAM" id="SignalP"/>
    </source>
</evidence>
<dbReference type="InterPro" id="IPR036116">
    <property type="entry name" value="FN3_sf"/>
</dbReference>
<dbReference type="PANTHER" id="PTHR46957">
    <property type="entry name" value="CYTOKINE RECEPTOR"/>
    <property type="match status" value="1"/>
</dbReference>
<feature type="signal peptide" evidence="1">
    <location>
        <begin position="1"/>
        <end position="21"/>
    </location>
</feature>
<dbReference type="InParanoid" id="A0A1X7UGJ5"/>
<keyword evidence="1" id="KW-0732">Signal</keyword>
<feature type="chain" id="PRO_5012237041" description="Fibronectin type-III domain-containing protein" evidence="1">
    <location>
        <begin position="22"/>
        <end position="854"/>
    </location>
</feature>
<feature type="domain" description="Fibronectin type-III" evidence="2">
    <location>
        <begin position="627"/>
        <end position="718"/>
    </location>
</feature>
<dbReference type="GO" id="GO:0043235">
    <property type="term" value="C:receptor complex"/>
    <property type="evidence" value="ECO:0007669"/>
    <property type="project" value="TreeGrafter"/>
</dbReference>
<dbReference type="SUPFAM" id="SSF49265">
    <property type="entry name" value="Fibronectin type III"/>
    <property type="match status" value="2"/>
</dbReference>
<feature type="domain" description="Fibronectin type-III" evidence="2">
    <location>
        <begin position="149"/>
        <end position="243"/>
    </location>
</feature>
<dbReference type="InterPro" id="IPR013783">
    <property type="entry name" value="Ig-like_fold"/>
</dbReference>
<sequence>MATTGFYWCLVLTNCLSLVASSVLQYSQTVPSSGIVPCPGDRVVLNCTTDAGPGNDAIVFWGINNGGSVLLNNEVRNRSENGFKLQVTMINGTIMSSLAVTDEPVNGTVVHCRGFNTMQVASLRINVTGRPIIPVNNTTVEPLNNIPAQVVNISWYQISTDSITISWNNNENSDVLVLPTQYYIINVYTTSNSIIYTNNTNNTNITITGLPLTDISYTVTIIPVNVIGYGPSATVNVSTTASSLLISSSCTTEYITIQDKSLAVTTITVTESINDCSIDTCPGDRLEFTCISNGVAHWRLLDTYDILLDTIGTTVTVDGFTFMLNITAINVYGRTITSTCIHESVTESLDGYEVECFSFSNTESETLNISVTDPVVAVGNITIDPINNSTMTISWLYENQENEHCIDYYCVFVNGSIKYSTNDTDITIDTLIIGTNYSFIIIPIDTIGREGPPSSLIQYIWNVPAQVVDISWYQISTDSITIWWNNNQEDTLHYPPVQYVLSVNGDNTISTNDTKFNITGLPHRIGQYTISIVPVNIIGYGPPATVNVAITSTPIATPTAATPTAATPSTKNTVKKMKQKRNNEASMKYNTGAANPSVVDKPAPIYDTPIKMNDINVHTNTAYVPAQVVNISWYQISNDSITIWWNNNQESHPPTQYYIITVNSTSDDIIYDEDTNDTNITITGLSPINEYYTVTIIPVNAIGYGPSVTVNVSSTPSITTSTMTTTKYITLHTTSSGLIVSTKTQSAVESYATEYITTQDKSLAVTTITVTETISSYADSCSSCITTTMLQSTDVGSISVMKKGGTTIQNKTPVGGGGEAAVIGPIYDLPTINTEQQEQIIDTELNTAYGQINM</sequence>
<dbReference type="InterPro" id="IPR050713">
    <property type="entry name" value="RTP_Phos/Ushers"/>
</dbReference>